<dbReference type="EMBL" id="JACHJY010000004">
    <property type="protein sequence ID" value="MBB4982508.1"/>
    <property type="molecule type" value="Genomic_DNA"/>
</dbReference>
<proteinExistence type="predicted"/>
<comment type="caution">
    <text evidence="1">The sequence shown here is derived from an EMBL/GenBank/DDBJ whole genome shotgun (WGS) entry which is preliminary data.</text>
</comment>
<keyword evidence="2" id="KW-1185">Reference proteome</keyword>
<name>A0A7W7U035_9ACTN</name>
<evidence type="ECO:0000313" key="1">
    <source>
        <dbReference type="EMBL" id="MBB4982508.1"/>
    </source>
</evidence>
<gene>
    <name evidence="1" type="ORF">GGE06_003418</name>
</gene>
<reference evidence="1 2" key="1">
    <citation type="submission" date="2020-08" db="EMBL/GenBank/DDBJ databases">
        <title>Genomic Encyclopedia of Type Strains, Phase III (KMG-III): the genomes of soil and plant-associated and newly described type strains.</title>
        <authorList>
            <person name="Whitman W."/>
        </authorList>
    </citation>
    <scope>NUCLEOTIDE SEQUENCE [LARGE SCALE GENOMIC DNA]</scope>
    <source>
        <strain evidence="1 2">SFB5A</strain>
    </source>
</reference>
<dbReference type="AlphaFoldDB" id="A0A7W7U035"/>
<dbReference type="Proteomes" id="UP000582643">
    <property type="component" value="Unassembled WGS sequence"/>
</dbReference>
<accession>A0A7W7U035</accession>
<evidence type="ECO:0000313" key="2">
    <source>
        <dbReference type="Proteomes" id="UP000582643"/>
    </source>
</evidence>
<protein>
    <submittedName>
        <fullName evidence="1">Uncharacterized protein</fullName>
    </submittedName>
</protein>
<organism evidence="1 2">
    <name type="scientific">Streptomyces nymphaeiformis</name>
    <dbReference type="NCBI Taxonomy" id="2663842"/>
    <lineage>
        <taxon>Bacteria</taxon>
        <taxon>Bacillati</taxon>
        <taxon>Actinomycetota</taxon>
        <taxon>Actinomycetes</taxon>
        <taxon>Kitasatosporales</taxon>
        <taxon>Streptomycetaceae</taxon>
        <taxon>Streptomyces</taxon>
    </lineage>
</organism>
<dbReference type="RefSeq" id="WP_184931162.1">
    <property type="nucleotide sequence ID" value="NZ_JACHJY010000004.1"/>
</dbReference>
<sequence>MTNGAAGAGSGSDEADAWRARLGWAFGLIADDPAERQAALAHLDGARRNAWAALDRSNELWHLTRPLGPEEQYQEPAFKRAREVYADMCSHSLPEGLWVGEGARGPSLPYALLFLEWEARFPREWTEHAKAWGTKQSLIRRMAVADHDQPTRAKLIDLVEIVVQRAYRCKDREYVRVARAVDGEDLRHRLGTAAASDNPWARLHAGYVLWLLDRPEVPNTRHVWRTWVAEASGRQRGFSGPCG</sequence>